<evidence type="ECO:0000313" key="3">
    <source>
        <dbReference type="EMBL" id="MER2490764.1"/>
    </source>
</evidence>
<keyword evidence="4" id="KW-1185">Reference proteome</keyword>
<dbReference type="RefSeq" id="WP_350400553.1">
    <property type="nucleotide sequence ID" value="NZ_JBELOE010000067.1"/>
</dbReference>
<feature type="signal peptide" evidence="1">
    <location>
        <begin position="1"/>
        <end position="28"/>
    </location>
</feature>
<feature type="domain" description="Ice-binding protein C-terminal" evidence="2">
    <location>
        <begin position="181"/>
        <end position="197"/>
    </location>
</feature>
<accession>A0ABV1RCX2</accession>
<reference evidence="3 4" key="1">
    <citation type="submission" date="2024-06" db="EMBL/GenBank/DDBJ databases">
        <authorList>
            <person name="Chen R.Y."/>
        </authorList>
    </citation>
    <scope>NUCLEOTIDE SEQUENCE [LARGE SCALE GENOMIC DNA]</scope>
    <source>
        <strain evidence="3 4">D2</strain>
    </source>
</reference>
<evidence type="ECO:0000256" key="1">
    <source>
        <dbReference type="SAM" id="SignalP"/>
    </source>
</evidence>
<proteinExistence type="predicted"/>
<sequence length="211" mass="23158">MKLFSKCKKILQSSILVAGVAATGNVSAGLINSDFTDGLDGWGGDVAYYDLINNIDNDAFDVDFGDYPANFSTGINSVTLNTSADNDNEYWGVYLFQSFMVDPNSSLLSLSFQSSADYAYLTLVDENFNLLHDFINDGLSVDISTYTGTNVSLEMGIEDWDFVLDDYLTVSNISISQNSVPVPEPSTFLLFSIALLAVRQWSNKVNLTTQH</sequence>
<dbReference type="InterPro" id="IPR013424">
    <property type="entry name" value="Ice-binding_C"/>
</dbReference>
<evidence type="ECO:0000313" key="4">
    <source>
        <dbReference type="Proteomes" id="UP001467690"/>
    </source>
</evidence>
<gene>
    <name evidence="3" type="ORF">ABS311_02565</name>
</gene>
<dbReference type="Pfam" id="PF07589">
    <property type="entry name" value="PEP-CTERM"/>
    <property type="match status" value="1"/>
</dbReference>
<feature type="chain" id="PRO_5046986368" evidence="1">
    <location>
        <begin position="29"/>
        <end position="211"/>
    </location>
</feature>
<evidence type="ECO:0000259" key="2">
    <source>
        <dbReference type="Pfam" id="PF07589"/>
    </source>
</evidence>
<keyword evidence="1" id="KW-0732">Signal</keyword>
<name>A0ABV1RCX2_9ALTE</name>
<organism evidence="3 4">
    <name type="scientific">Catenovulum sediminis</name>
    <dbReference type="NCBI Taxonomy" id="1740262"/>
    <lineage>
        <taxon>Bacteria</taxon>
        <taxon>Pseudomonadati</taxon>
        <taxon>Pseudomonadota</taxon>
        <taxon>Gammaproteobacteria</taxon>
        <taxon>Alteromonadales</taxon>
        <taxon>Alteromonadaceae</taxon>
        <taxon>Catenovulum</taxon>
    </lineage>
</organism>
<dbReference type="Proteomes" id="UP001467690">
    <property type="component" value="Unassembled WGS sequence"/>
</dbReference>
<dbReference type="EMBL" id="JBELOE010000067">
    <property type="protein sequence ID" value="MER2490764.1"/>
    <property type="molecule type" value="Genomic_DNA"/>
</dbReference>
<comment type="caution">
    <text evidence="3">The sequence shown here is derived from an EMBL/GenBank/DDBJ whole genome shotgun (WGS) entry which is preliminary data.</text>
</comment>
<protein>
    <submittedName>
        <fullName evidence="3">PEP-CTERM sorting domain-containing protein</fullName>
    </submittedName>
</protein>